<sequence>MAGRSLQVSEDGIELAQKALTHRCLTQNELAKELKFSRETVSKFFRGKRVDRKYFVEICEKLNLEWDEIAAKPTTQAVQEKKLQESASDLDALVQEVREKRREKIQHQCDTMRMLDISQPVALADIYTDVNILEQLTNQQWRDISDLARGFNPESNDFDRLGLGRVRQKRIPGLDAVSHYSKLMVLGKPGSGKTTFLQWVAIKCNMGEFQPNRVPIFIRLKNFAEDIRRDDSDFRLLNYISEEFCDCGIANKLVIETILNLGEALILLDGLDEVLEKDEKEVVKQIRKFVDKYFKNQFIITCRIATNEYRFQDIGFNEVEVTDFNSGQVEAFAKKWFVAVARNSRKEGEATARRFIENLLENQPIQTLVVTPILLNLICLVFQAKEEFPSKRSKLYEQGLDILLKKWDEHKGIKRDEVYRNLSLEQKIELLTQVAAITFEKSRYFFEQSEVEQYIADYLRTFPNTQTNRLTLKQDSKAVLKSIEAQHGLLVERAMGIYSFSHLTFQEYLTAKKFVDSYDWQNLVNYITEKRWQEVFLLAVSITQHPDKLLQQMKQQVDKLVADQELQQFLKWVNQKALPTQNSCKHASYKPAAVRAYHLARAINFEIPPDYLRNILSPPFDFDITHDPYAILHNLCQFALTYNLADAFDLARISTFNLERAYYLTRIIEPEICYNLSHLMKQLEVPDLDKNIESVGQWWDANGYAWMEKLKAVIIKYRKIGHDWQFSKKQQELLQQYYNANTLLVDCLNNTEVSSQVQDEIEETLLLPIDEIEKCQQRY</sequence>
<comment type="caution">
    <text evidence="4">The sequence shown here is derived from an EMBL/GenBank/DDBJ whole genome shotgun (WGS) entry which is preliminary data.</text>
</comment>
<proteinExistence type="predicted"/>
<dbReference type="InterPro" id="IPR054501">
    <property type="entry name" value="NCH2"/>
</dbReference>
<dbReference type="Pfam" id="PF01381">
    <property type="entry name" value="HTH_3"/>
    <property type="match status" value="1"/>
</dbReference>
<accession>A0A8J7BZ20</accession>
<dbReference type="SMART" id="SM00530">
    <property type="entry name" value="HTH_XRE"/>
    <property type="match status" value="1"/>
</dbReference>
<feature type="coiled-coil region" evidence="1">
    <location>
        <begin position="80"/>
        <end position="110"/>
    </location>
</feature>
<feature type="domain" description="NACHT" evidence="2">
    <location>
        <begin position="181"/>
        <end position="303"/>
    </location>
</feature>
<protein>
    <submittedName>
        <fullName evidence="4">NACHT domain-containing NTPase</fullName>
    </submittedName>
</protein>
<evidence type="ECO:0000313" key="5">
    <source>
        <dbReference type="Proteomes" id="UP000629098"/>
    </source>
</evidence>
<reference evidence="4" key="1">
    <citation type="submission" date="2020-09" db="EMBL/GenBank/DDBJ databases">
        <title>Iningainema tapete sp. nov. (Scytonemataceae, Cyanobacteria) from greenhouses in central Florida (USA) produces two types of nodularin with biosynthetic potential for microcystin-LR and anabaenopeptins.</title>
        <authorList>
            <person name="Berthold D.E."/>
            <person name="Lefler F.W."/>
            <person name="Huang I.-S."/>
            <person name="Abdulla H."/>
            <person name="Zimba P.V."/>
            <person name="Laughinghouse H.D. IV."/>
        </authorList>
    </citation>
    <scope>NUCLEOTIDE SEQUENCE</scope>
    <source>
        <strain evidence="4">BLCCT55</strain>
    </source>
</reference>
<dbReference type="PANTHER" id="PTHR46844">
    <property type="entry name" value="SLR5058 PROTEIN"/>
    <property type="match status" value="1"/>
</dbReference>
<dbReference type="SUPFAM" id="SSF47413">
    <property type="entry name" value="lambda repressor-like DNA-binding domains"/>
    <property type="match status" value="1"/>
</dbReference>
<evidence type="ECO:0000313" key="4">
    <source>
        <dbReference type="EMBL" id="MBD2776732.1"/>
    </source>
</evidence>
<evidence type="ECO:0000259" key="3">
    <source>
        <dbReference type="PROSITE" id="PS50943"/>
    </source>
</evidence>
<dbReference type="InterPro" id="IPR010982">
    <property type="entry name" value="Lambda_DNA-bd_dom_sf"/>
</dbReference>
<dbReference type="EMBL" id="JACXAE010000098">
    <property type="protein sequence ID" value="MBD2776732.1"/>
    <property type="molecule type" value="Genomic_DNA"/>
</dbReference>
<dbReference type="InterPro" id="IPR027417">
    <property type="entry name" value="P-loop_NTPase"/>
</dbReference>
<gene>
    <name evidence="4" type="ORF">ICL16_32950</name>
</gene>
<name>A0A8J7BZ20_9CYAN</name>
<evidence type="ECO:0000256" key="1">
    <source>
        <dbReference type="SAM" id="Coils"/>
    </source>
</evidence>
<dbReference type="CDD" id="cd00093">
    <property type="entry name" value="HTH_XRE"/>
    <property type="match status" value="1"/>
</dbReference>
<keyword evidence="1" id="KW-0175">Coiled coil</keyword>
<organism evidence="4 5">
    <name type="scientific">Iningainema tapete BLCC-T55</name>
    <dbReference type="NCBI Taxonomy" id="2748662"/>
    <lineage>
        <taxon>Bacteria</taxon>
        <taxon>Bacillati</taxon>
        <taxon>Cyanobacteriota</taxon>
        <taxon>Cyanophyceae</taxon>
        <taxon>Nostocales</taxon>
        <taxon>Scytonemataceae</taxon>
        <taxon>Iningainema tapete</taxon>
    </lineage>
</organism>
<dbReference type="Gene3D" id="3.40.50.300">
    <property type="entry name" value="P-loop containing nucleotide triphosphate hydrolases"/>
    <property type="match status" value="1"/>
</dbReference>
<evidence type="ECO:0000259" key="2">
    <source>
        <dbReference type="PROSITE" id="PS50837"/>
    </source>
</evidence>
<dbReference type="PROSITE" id="PS50943">
    <property type="entry name" value="HTH_CROC1"/>
    <property type="match status" value="1"/>
</dbReference>
<dbReference type="PROSITE" id="PS50837">
    <property type="entry name" value="NACHT"/>
    <property type="match status" value="1"/>
</dbReference>
<dbReference type="InterPro" id="IPR001387">
    <property type="entry name" value="Cro/C1-type_HTH"/>
</dbReference>
<dbReference type="Proteomes" id="UP000629098">
    <property type="component" value="Unassembled WGS sequence"/>
</dbReference>
<dbReference type="RefSeq" id="WP_190835788.1">
    <property type="nucleotide sequence ID" value="NZ_CAWPPI010000098.1"/>
</dbReference>
<dbReference type="PANTHER" id="PTHR46844:SF1">
    <property type="entry name" value="SLR5058 PROTEIN"/>
    <property type="match status" value="1"/>
</dbReference>
<feature type="domain" description="HTH cro/C1-type" evidence="3">
    <location>
        <begin position="25"/>
        <end position="69"/>
    </location>
</feature>
<dbReference type="InterPro" id="IPR007111">
    <property type="entry name" value="NACHT_NTPase"/>
</dbReference>
<dbReference type="SUPFAM" id="SSF52540">
    <property type="entry name" value="P-loop containing nucleoside triphosphate hydrolases"/>
    <property type="match status" value="1"/>
</dbReference>
<dbReference type="Pfam" id="PF05729">
    <property type="entry name" value="NACHT"/>
    <property type="match status" value="1"/>
</dbReference>
<dbReference type="GO" id="GO:0003677">
    <property type="term" value="F:DNA binding"/>
    <property type="evidence" value="ECO:0007669"/>
    <property type="project" value="InterPro"/>
</dbReference>
<keyword evidence="5" id="KW-1185">Reference proteome</keyword>
<dbReference type="AlphaFoldDB" id="A0A8J7BZ20"/>
<dbReference type="Pfam" id="PF22727">
    <property type="entry name" value="NCH2"/>
    <property type="match status" value="1"/>
</dbReference>